<dbReference type="RefSeq" id="WP_167434555.1">
    <property type="nucleotide sequence ID" value="NZ_PZJX01000064.1"/>
</dbReference>
<protein>
    <submittedName>
        <fullName evidence="2">Hemolysin activation protein</fullName>
    </submittedName>
</protein>
<proteinExistence type="predicted"/>
<comment type="caution">
    <text evidence="2">The sequence shown here is derived from an EMBL/GenBank/DDBJ whole genome shotgun (WGS) entry which is preliminary data.</text>
</comment>
<sequence length="53" mass="5644">MPPAAPRKAVILAAGFGSRLRPLTDLCPKPLVEVNGTPILHNALWNLQTVGVE</sequence>
<feature type="non-terminal residue" evidence="2">
    <location>
        <position position="53"/>
    </location>
</feature>
<gene>
    <name evidence="2" type="ORF">C9427_31020</name>
</gene>
<keyword evidence="3" id="KW-1185">Reference proteome</keyword>
<dbReference type="AlphaFoldDB" id="A0A2T4ILH2"/>
<dbReference type="PANTHER" id="PTHR22572">
    <property type="entry name" value="SUGAR-1-PHOSPHATE GUANYL TRANSFERASE"/>
    <property type="match status" value="1"/>
</dbReference>
<evidence type="ECO:0000313" key="3">
    <source>
        <dbReference type="Proteomes" id="UP000240259"/>
    </source>
</evidence>
<organism evidence="2 3">
    <name type="scientific">Mesorhizobium helmanticense</name>
    <dbReference type="NCBI Taxonomy" id="1776423"/>
    <lineage>
        <taxon>Bacteria</taxon>
        <taxon>Pseudomonadati</taxon>
        <taxon>Pseudomonadota</taxon>
        <taxon>Alphaproteobacteria</taxon>
        <taxon>Hyphomicrobiales</taxon>
        <taxon>Phyllobacteriaceae</taxon>
        <taxon>Mesorhizobium</taxon>
    </lineage>
</organism>
<dbReference type="InterPro" id="IPR029044">
    <property type="entry name" value="Nucleotide-diphossugar_trans"/>
</dbReference>
<dbReference type="SUPFAM" id="SSF53448">
    <property type="entry name" value="Nucleotide-diphospho-sugar transferases"/>
    <property type="match status" value="1"/>
</dbReference>
<dbReference type="EMBL" id="PZJX01000064">
    <property type="protein sequence ID" value="PTE06504.1"/>
    <property type="molecule type" value="Genomic_DNA"/>
</dbReference>
<dbReference type="Proteomes" id="UP000240259">
    <property type="component" value="Unassembled WGS sequence"/>
</dbReference>
<dbReference type="Gene3D" id="3.90.550.10">
    <property type="entry name" value="Spore Coat Polysaccharide Biosynthesis Protein SpsA, Chain A"/>
    <property type="match status" value="1"/>
</dbReference>
<dbReference type="InterPro" id="IPR005835">
    <property type="entry name" value="NTP_transferase_dom"/>
</dbReference>
<dbReference type="InterPro" id="IPR050486">
    <property type="entry name" value="Mannose-1P_guanyltransferase"/>
</dbReference>
<reference evidence="2 3" key="1">
    <citation type="submission" date="2018-03" db="EMBL/GenBank/DDBJ databases">
        <title>Genome sequence of the symbiotic type strain Mesorhizobium helmanticense CSLC115NT isolated from Lotus corniculatus nodules.</title>
        <authorList>
            <person name="Sannazzaro A.I."/>
            <person name="Torres Tejerizo G.A."/>
            <person name="Dip D."/>
            <person name="Caballero M."/>
            <person name="Pistorio M."/>
            <person name="Estrella M.J."/>
        </authorList>
    </citation>
    <scope>NUCLEOTIDE SEQUENCE [LARGE SCALE GENOMIC DNA]</scope>
    <source>
        <strain evidence="2 3">CSLC115N</strain>
    </source>
</reference>
<evidence type="ECO:0000259" key="1">
    <source>
        <dbReference type="Pfam" id="PF00483"/>
    </source>
</evidence>
<dbReference type="Pfam" id="PF00483">
    <property type="entry name" value="NTP_transferase"/>
    <property type="match status" value="1"/>
</dbReference>
<evidence type="ECO:0000313" key="2">
    <source>
        <dbReference type="EMBL" id="PTE06504.1"/>
    </source>
</evidence>
<accession>A0A2T4ILH2</accession>
<name>A0A2T4ILH2_9HYPH</name>
<feature type="domain" description="Nucleotidyl transferase" evidence="1">
    <location>
        <begin position="8"/>
        <end position="52"/>
    </location>
</feature>